<comment type="caution">
    <text evidence="2">The sequence shown here is derived from an EMBL/GenBank/DDBJ whole genome shotgun (WGS) entry which is preliminary data.</text>
</comment>
<protein>
    <submittedName>
        <fullName evidence="2">Uncharacterized protein</fullName>
    </submittedName>
</protein>
<evidence type="ECO:0000313" key="2">
    <source>
        <dbReference type="EMBL" id="KAJ1130215.1"/>
    </source>
</evidence>
<dbReference type="AlphaFoldDB" id="A0AAV7PQ64"/>
<dbReference type="Proteomes" id="UP001066276">
    <property type="component" value="Chromosome 7"/>
</dbReference>
<sequence length="121" mass="12630">MYNGALALNQNSLVPAAELVGPMNETSRRDPETESLEEPGAAAGRADALAGLPCGPLIQRAADGAVVVRTCATRLAATRELERGSEERCSASECGRRGIGGAARLDPGGALRGTECRRWRP</sequence>
<keyword evidence="3" id="KW-1185">Reference proteome</keyword>
<feature type="region of interest" description="Disordered" evidence="1">
    <location>
        <begin position="100"/>
        <end position="121"/>
    </location>
</feature>
<dbReference type="EMBL" id="JANPWB010000011">
    <property type="protein sequence ID" value="KAJ1130215.1"/>
    <property type="molecule type" value="Genomic_DNA"/>
</dbReference>
<proteinExistence type="predicted"/>
<organism evidence="2 3">
    <name type="scientific">Pleurodeles waltl</name>
    <name type="common">Iberian ribbed newt</name>
    <dbReference type="NCBI Taxonomy" id="8319"/>
    <lineage>
        <taxon>Eukaryota</taxon>
        <taxon>Metazoa</taxon>
        <taxon>Chordata</taxon>
        <taxon>Craniata</taxon>
        <taxon>Vertebrata</taxon>
        <taxon>Euteleostomi</taxon>
        <taxon>Amphibia</taxon>
        <taxon>Batrachia</taxon>
        <taxon>Caudata</taxon>
        <taxon>Salamandroidea</taxon>
        <taxon>Salamandridae</taxon>
        <taxon>Pleurodelinae</taxon>
        <taxon>Pleurodeles</taxon>
    </lineage>
</organism>
<reference evidence="2" key="1">
    <citation type="journal article" date="2022" name="bioRxiv">
        <title>Sequencing and chromosome-scale assembly of the giantPleurodeles waltlgenome.</title>
        <authorList>
            <person name="Brown T."/>
            <person name="Elewa A."/>
            <person name="Iarovenko S."/>
            <person name="Subramanian E."/>
            <person name="Araus A.J."/>
            <person name="Petzold A."/>
            <person name="Susuki M."/>
            <person name="Suzuki K.-i.T."/>
            <person name="Hayashi T."/>
            <person name="Toyoda A."/>
            <person name="Oliveira C."/>
            <person name="Osipova E."/>
            <person name="Leigh N.D."/>
            <person name="Simon A."/>
            <person name="Yun M.H."/>
        </authorList>
    </citation>
    <scope>NUCLEOTIDE SEQUENCE</scope>
    <source>
        <strain evidence="2">20211129_DDA</strain>
        <tissue evidence="2">Liver</tissue>
    </source>
</reference>
<evidence type="ECO:0000256" key="1">
    <source>
        <dbReference type="SAM" id="MobiDB-lite"/>
    </source>
</evidence>
<name>A0AAV7PQ64_PLEWA</name>
<accession>A0AAV7PQ64</accession>
<evidence type="ECO:0000313" key="3">
    <source>
        <dbReference type="Proteomes" id="UP001066276"/>
    </source>
</evidence>
<feature type="region of interest" description="Disordered" evidence="1">
    <location>
        <begin position="18"/>
        <end position="43"/>
    </location>
</feature>
<gene>
    <name evidence="2" type="ORF">NDU88_008571</name>
</gene>